<dbReference type="PaxDb" id="309799-DICTH_0192"/>
<accession>B5YBK9</accession>
<gene>
    <name evidence="1" type="ordered locus">DICTH_0192</name>
</gene>
<name>B5YBK9_DICT6</name>
<dbReference type="HOGENOM" id="CLU_3024824_0_0_0"/>
<dbReference type="KEGG" id="dth:DICTH_0192"/>
<dbReference type="Proteomes" id="UP000001733">
    <property type="component" value="Chromosome"/>
</dbReference>
<organism evidence="1 2">
    <name type="scientific">Dictyoglomus thermophilum (strain ATCC 35947 / DSM 3960 / H-6-12)</name>
    <dbReference type="NCBI Taxonomy" id="309799"/>
    <lineage>
        <taxon>Bacteria</taxon>
        <taxon>Pseudomonadati</taxon>
        <taxon>Dictyoglomota</taxon>
        <taxon>Dictyoglomia</taxon>
        <taxon>Dictyoglomales</taxon>
        <taxon>Dictyoglomaceae</taxon>
        <taxon>Dictyoglomus</taxon>
    </lineage>
</organism>
<reference evidence="1 2" key="1">
    <citation type="journal article" date="2014" name="Genome Announc.">
        <title>Complete Genome Sequence of the Extreme Thermophile Dictyoglomus thermophilum H-6-12.</title>
        <authorList>
            <person name="Coil D.A."/>
            <person name="Badger J.H."/>
            <person name="Forberger H.C."/>
            <person name="Riggs F."/>
            <person name="Madupu R."/>
            <person name="Fedorova N."/>
            <person name="Ward N."/>
            <person name="Robb F.T."/>
            <person name="Eisen J.A."/>
        </authorList>
    </citation>
    <scope>NUCLEOTIDE SEQUENCE [LARGE SCALE GENOMIC DNA]</scope>
    <source>
        <strain evidence="2">ATCC 35947 / DSM 3960 / H-6-12</strain>
    </source>
</reference>
<sequence length="55" mass="6651">MNEAPISLKGRILENKIVIVDRDPSFRYSFESITLREFLDFSIKEKQILFRRYKV</sequence>
<dbReference type="EMBL" id="CP001146">
    <property type="protein sequence ID" value="ACI19811.1"/>
    <property type="molecule type" value="Genomic_DNA"/>
</dbReference>
<proteinExistence type="predicted"/>
<evidence type="ECO:0000313" key="2">
    <source>
        <dbReference type="Proteomes" id="UP000001733"/>
    </source>
</evidence>
<keyword evidence="2" id="KW-1185">Reference proteome</keyword>
<dbReference type="AlphaFoldDB" id="B5YBK9"/>
<evidence type="ECO:0000313" key="1">
    <source>
        <dbReference type="EMBL" id="ACI19811.1"/>
    </source>
</evidence>
<dbReference type="GO" id="GO:0016740">
    <property type="term" value="F:transferase activity"/>
    <property type="evidence" value="ECO:0007669"/>
    <property type="project" value="UniProtKB-KW"/>
</dbReference>
<protein>
    <submittedName>
        <fullName evidence="1">Nucleotidyltransferase</fullName>
    </submittedName>
</protein>